<dbReference type="GO" id="GO:0016757">
    <property type="term" value="F:glycosyltransferase activity"/>
    <property type="evidence" value="ECO:0007669"/>
    <property type="project" value="UniProtKB-KW"/>
</dbReference>
<dbReference type="InterPro" id="IPR029044">
    <property type="entry name" value="Nucleotide-diphossugar_trans"/>
</dbReference>
<dbReference type="EC" id="2.4.-.-" evidence="4"/>
<keyword evidence="2 4" id="KW-0808">Transferase</keyword>
<reference evidence="4" key="1">
    <citation type="submission" date="2009-07" db="EMBL/GenBank/DDBJ databases">
        <authorList>
            <person name="Weinstock G."/>
            <person name="Sodergren E."/>
            <person name="Clifton S."/>
            <person name="Fulton L."/>
            <person name="Fulton B."/>
            <person name="Courtney L."/>
            <person name="Fronick C."/>
            <person name="Harrison M."/>
            <person name="Strong C."/>
            <person name="Farmer C."/>
            <person name="Delahaunty K."/>
            <person name="Markovic C."/>
            <person name="Hall O."/>
            <person name="Minx P."/>
            <person name="Tomlinson C."/>
            <person name="Mitreva M."/>
            <person name="Nelson J."/>
            <person name="Hou S."/>
            <person name="Wollam A."/>
            <person name="Pepin K.H."/>
            <person name="Johnson M."/>
            <person name="Bhonagiri V."/>
            <person name="Nash W.E."/>
            <person name="Warren W."/>
            <person name="Chinwalla A."/>
            <person name="Mardis E.R."/>
            <person name="Wilson R.K."/>
        </authorList>
    </citation>
    <scope>NUCLEOTIDE SEQUENCE [LARGE SCALE GENOMIC DNA]</scope>
    <source>
        <strain evidence="4">DSM 14469</strain>
    </source>
</reference>
<protein>
    <submittedName>
        <fullName evidence="4">Glycosyltransferase, group 2 family protein</fullName>
        <ecNumber evidence="4">2.4.-.-</ecNumber>
    </submittedName>
</protein>
<dbReference type="InterPro" id="IPR001173">
    <property type="entry name" value="Glyco_trans_2-like"/>
</dbReference>
<sequence length="353" mass="41538">MESETHSEFEMKKGIVSVVVPVYNVEKYLDRCMISIVNQTYHNLEIILIDDGSTDSSSCKCDEWAVRDSRIKVIHKENAGAGMARNTGIDHAAGEYICFFDSDDYVALDAIEKAYHWISHYKADIVHFGCYNIDLDGRVKNRDIPETDKILYQGDEILKYILPNMIGADLKTGKKRLLAMVPWRCMYSMTTIRRNHWRFVSEKEYISEDAYSQLLLYKNVTRVAVLPEALYYYCENRTSLTHVYIENKYERIKTWYEACLRVCDEFGYGEEVTGRMPDRFVNMTIRTIKTIAHADGDKREKREEINTILQDRKFYEIVSDINIKYQTKQQKALLFAIKYRLYRIAWLMVRLKI</sequence>
<organism evidence="4 5">
    <name type="scientific">Marvinbryantia formatexigens DSM 14469</name>
    <dbReference type="NCBI Taxonomy" id="478749"/>
    <lineage>
        <taxon>Bacteria</taxon>
        <taxon>Bacillati</taxon>
        <taxon>Bacillota</taxon>
        <taxon>Clostridia</taxon>
        <taxon>Lachnospirales</taxon>
        <taxon>Lachnospiraceae</taxon>
        <taxon>Marvinbryantia</taxon>
    </lineage>
</organism>
<dbReference type="PANTHER" id="PTHR22916:SF51">
    <property type="entry name" value="GLYCOSYLTRANSFERASE EPSH-RELATED"/>
    <property type="match status" value="1"/>
</dbReference>
<keyword evidence="5" id="KW-1185">Reference proteome</keyword>
<dbReference type="AlphaFoldDB" id="C6LDI0"/>
<dbReference type="CDD" id="cd00761">
    <property type="entry name" value="Glyco_tranf_GTA_type"/>
    <property type="match status" value="1"/>
</dbReference>
<keyword evidence="1 4" id="KW-0328">Glycosyltransferase</keyword>
<name>C6LDI0_9FIRM</name>
<dbReference type="OrthoDB" id="3189257at2"/>
<evidence type="ECO:0000313" key="5">
    <source>
        <dbReference type="Proteomes" id="UP000005561"/>
    </source>
</evidence>
<comment type="caution">
    <text evidence="4">The sequence shown here is derived from an EMBL/GenBank/DDBJ whole genome shotgun (WGS) entry which is preliminary data.</text>
</comment>
<feature type="domain" description="Glycosyltransferase 2-like" evidence="3">
    <location>
        <begin position="17"/>
        <end position="145"/>
    </location>
</feature>
<proteinExistence type="predicted"/>
<accession>C6LDI0</accession>
<dbReference type="Gene3D" id="3.90.550.10">
    <property type="entry name" value="Spore Coat Polysaccharide Biosynthesis Protein SpsA, Chain A"/>
    <property type="match status" value="1"/>
</dbReference>
<dbReference type="PANTHER" id="PTHR22916">
    <property type="entry name" value="GLYCOSYLTRANSFERASE"/>
    <property type="match status" value="1"/>
</dbReference>
<evidence type="ECO:0000313" key="4">
    <source>
        <dbReference type="EMBL" id="EET61414.1"/>
    </source>
</evidence>
<dbReference type="EMBL" id="ACCL02000006">
    <property type="protein sequence ID" value="EET61414.1"/>
    <property type="molecule type" value="Genomic_DNA"/>
</dbReference>
<dbReference type="Proteomes" id="UP000005561">
    <property type="component" value="Unassembled WGS sequence"/>
</dbReference>
<dbReference type="Pfam" id="PF00535">
    <property type="entry name" value="Glycos_transf_2"/>
    <property type="match status" value="1"/>
</dbReference>
<gene>
    <name evidence="4" type="ORF">BRYFOR_06589</name>
</gene>
<dbReference type="STRING" id="168384.SAMN05660368_01536"/>
<evidence type="ECO:0000256" key="1">
    <source>
        <dbReference type="ARBA" id="ARBA00022676"/>
    </source>
</evidence>
<dbReference type="SUPFAM" id="SSF53448">
    <property type="entry name" value="Nucleotide-diphospho-sugar transferases"/>
    <property type="match status" value="1"/>
</dbReference>
<dbReference type="RefSeq" id="WP_006861383.1">
    <property type="nucleotide sequence ID" value="NZ_ACCL02000006.1"/>
</dbReference>
<dbReference type="eggNOG" id="COG1216">
    <property type="taxonomic scope" value="Bacteria"/>
</dbReference>
<evidence type="ECO:0000259" key="3">
    <source>
        <dbReference type="Pfam" id="PF00535"/>
    </source>
</evidence>
<evidence type="ECO:0000256" key="2">
    <source>
        <dbReference type="ARBA" id="ARBA00022679"/>
    </source>
</evidence>